<dbReference type="SUPFAM" id="SSF52518">
    <property type="entry name" value="Thiamin diphosphate-binding fold (THDP-binding)"/>
    <property type="match status" value="1"/>
</dbReference>
<dbReference type="Proteomes" id="UP000183015">
    <property type="component" value="Unassembled WGS sequence"/>
</dbReference>
<keyword evidence="4" id="KW-0670">Pyruvate</keyword>
<dbReference type="AlphaFoldDB" id="A0A1H7XM44"/>
<proteinExistence type="predicted"/>
<dbReference type="Pfam" id="PF02775">
    <property type="entry name" value="TPP_enzyme_C"/>
    <property type="match status" value="1"/>
</dbReference>
<evidence type="ECO:0000313" key="4">
    <source>
        <dbReference type="EMBL" id="SEM34745.1"/>
    </source>
</evidence>
<dbReference type="PANTHER" id="PTHR42818:SF1">
    <property type="entry name" value="SULFOPYRUVATE DECARBOXYLASE"/>
    <property type="match status" value="1"/>
</dbReference>
<keyword evidence="1" id="KW-0210">Decarboxylase</keyword>
<feature type="domain" description="Thiamine pyrophosphate enzyme TPP-binding" evidence="3">
    <location>
        <begin position="36"/>
        <end position="156"/>
    </location>
</feature>
<evidence type="ECO:0000256" key="1">
    <source>
        <dbReference type="ARBA" id="ARBA00022793"/>
    </source>
</evidence>
<name>A0A1H7XM44_STRJI</name>
<organism evidence="4 5">
    <name type="scientific">Streptacidiphilus jiangxiensis</name>
    <dbReference type="NCBI Taxonomy" id="235985"/>
    <lineage>
        <taxon>Bacteria</taxon>
        <taxon>Bacillati</taxon>
        <taxon>Actinomycetota</taxon>
        <taxon>Actinomycetes</taxon>
        <taxon>Kitasatosporales</taxon>
        <taxon>Streptomycetaceae</taxon>
        <taxon>Streptacidiphilus</taxon>
    </lineage>
</organism>
<dbReference type="InterPro" id="IPR051818">
    <property type="entry name" value="TPP_dependent_decarboxylase"/>
</dbReference>
<dbReference type="EMBL" id="FOAZ01000024">
    <property type="protein sequence ID" value="SEM34745.1"/>
    <property type="molecule type" value="Genomic_DNA"/>
</dbReference>
<keyword evidence="2" id="KW-0456">Lyase</keyword>
<dbReference type="InterPro" id="IPR011766">
    <property type="entry name" value="TPP_enzyme_TPP-bd"/>
</dbReference>
<dbReference type="eggNOG" id="COG0028">
    <property type="taxonomic scope" value="Bacteria"/>
</dbReference>
<dbReference type="RefSeq" id="WP_052438841.1">
    <property type="nucleotide sequence ID" value="NZ_BBPN01000017.1"/>
</dbReference>
<dbReference type="PANTHER" id="PTHR42818">
    <property type="entry name" value="SULFOPYRUVATE DECARBOXYLASE SUBUNIT ALPHA"/>
    <property type="match status" value="1"/>
</dbReference>
<evidence type="ECO:0000256" key="2">
    <source>
        <dbReference type="ARBA" id="ARBA00023239"/>
    </source>
</evidence>
<accession>A0A1H7XM44</accession>
<dbReference type="STRING" id="235985.SAMN05414137_124103"/>
<dbReference type="GO" id="GO:0016831">
    <property type="term" value="F:carboxy-lyase activity"/>
    <property type="evidence" value="ECO:0007669"/>
    <property type="project" value="UniProtKB-KW"/>
</dbReference>
<dbReference type="InterPro" id="IPR029061">
    <property type="entry name" value="THDP-binding"/>
</dbReference>
<dbReference type="Gene3D" id="3.40.50.970">
    <property type="match status" value="1"/>
</dbReference>
<sequence>MNKTAAVQRVIDVFTDEPIVFTTGYSCRIANHIADRANHFYMTGSMGLAASFGIGVALGTGRTAVVVDGDGSLTMNPVGLLVAGSLPELPLIHVVLDDGEYASTGGQRVPSARVDLGSWARDAGYRRSLFAVEADEFEAILRAEAADCRGPVFIHCLLRGEDDPVPGRISVDLADHALAFASHIAS</sequence>
<keyword evidence="5" id="KW-1185">Reference proteome</keyword>
<dbReference type="GO" id="GO:0000287">
    <property type="term" value="F:magnesium ion binding"/>
    <property type="evidence" value="ECO:0007669"/>
    <property type="project" value="UniProtKB-ARBA"/>
</dbReference>
<protein>
    <submittedName>
        <fullName evidence="4">Sulfopyruvate decarboxylase subunit beta</fullName>
    </submittedName>
</protein>
<gene>
    <name evidence="4" type="ORF">SAMN05414137_124103</name>
</gene>
<evidence type="ECO:0000313" key="5">
    <source>
        <dbReference type="Proteomes" id="UP000183015"/>
    </source>
</evidence>
<dbReference type="GO" id="GO:0030976">
    <property type="term" value="F:thiamine pyrophosphate binding"/>
    <property type="evidence" value="ECO:0007669"/>
    <property type="project" value="InterPro"/>
</dbReference>
<reference evidence="5" key="1">
    <citation type="submission" date="2016-10" db="EMBL/GenBank/DDBJ databases">
        <authorList>
            <person name="Varghese N."/>
        </authorList>
    </citation>
    <scope>NUCLEOTIDE SEQUENCE [LARGE SCALE GENOMIC DNA]</scope>
    <source>
        <strain evidence="5">DSM 45096 / BCRC 16803 / CGMCC 4.1857 / CIP 109030 / JCM 12277 / KCTC 19219 / NBRC 100920 / 33214</strain>
    </source>
</reference>
<evidence type="ECO:0000259" key="3">
    <source>
        <dbReference type="Pfam" id="PF02775"/>
    </source>
</evidence>